<evidence type="ECO:0008006" key="2">
    <source>
        <dbReference type="Google" id="ProtNLM"/>
    </source>
</evidence>
<protein>
    <recommendedName>
        <fullName evidence="2">Toxin co-regulated pilus biosynthesis protein Q C-terminal domain-containing protein</fullName>
    </recommendedName>
</protein>
<dbReference type="EMBL" id="LAZR01000228">
    <property type="protein sequence ID" value="KKN80581.1"/>
    <property type="molecule type" value="Genomic_DNA"/>
</dbReference>
<comment type="caution">
    <text evidence="1">The sequence shown here is derived from an EMBL/GenBank/DDBJ whole genome shotgun (WGS) entry which is preliminary data.</text>
</comment>
<proteinExistence type="predicted"/>
<evidence type="ECO:0000313" key="1">
    <source>
        <dbReference type="EMBL" id="KKN80581.1"/>
    </source>
</evidence>
<name>A0A0F9W4J8_9ZZZZ</name>
<sequence>MKHRFVVAAGVACIACASFAEAGFALHGSGVTSDEQGLMGARTHASPQGFGAFRQSPADMSARQRRLADAELLVDLAYMPVTQRGSGTPSVVEGFADEVPFPTGMSMIVPHGWQIYRDPDLKSNKIPDDISYLGGEAWPDVLAQLGDRYALQFHIDWYDRVVMMKPGRAGLLAQVERVRIIEEPKPAVVEKPQVEETNSELAADKTEKLEEGVKVIAQPEIPAAEPIKVVPVHTMLVLKGTLFENVVRLSELNGWNAPKWDIEGDYRIQADYTIKAETFQEAMAKLLLLHPIEADVNLSQRKIYVLKEIR</sequence>
<organism evidence="1">
    <name type="scientific">marine sediment metagenome</name>
    <dbReference type="NCBI Taxonomy" id="412755"/>
    <lineage>
        <taxon>unclassified sequences</taxon>
        <taxon>metagenomes</taxon>
        <taxon>ecological metagenomes</taxon>
    </lineage>
</organism>
<accession>A0A0F9W4J8</accession>
<gene>
    <name evidence="1" type="ORF">LCGC14_0328000</name>
</gene>
<reference evidence="1" key="1">
    <citation type="journal article" date="2015" name="Nature">
        <title>Complex archaea that bridge the gap between prokaryotes and eukaryotes.</title>
        <authorList>
            <person name="Spang A."/>
            <person name="Saw J.H."/>
            <person name="Jorgensen S.L."/>
            <person name="Zaremba-Niedzwiedzka K."/>
            <person name="Martijn J."/>
            <person name="Lind A.E."/>
            <person name="van Eijk R."/>
            <person name="Schleper C."/>
            <person name="Guy L."/>
            <person name="Ettema T.J."/>
        </authorList>
    </citation>
    <scope>NUCLEOTIDE SEQUENCE</scope>
</reference>
<dbReference type="AlphaFoldDB" id="A0A0F9W4J8"/>